<dbReference type="STRING" id="561184.SAMN05216376_12065"/>
<keyword evidence="3" id="KW-1185">Reference proteome</keyword>
<reference evidence="2 3" key="1">
    <citation type="submission" date="2014-10" db="EMBL/GenBank/DDBJ databases">
        <title>Genome sequence of Ponticoccus sp. strain UMTAT08 isolated from clonal culture of toxic dinoflagellate Alexandrium tamiyavanichii.</title>
        <authorList>
            <person name="Gan H.Y."/>
            <person name="Muhd D.-D."/>
            <person name="Mohd Noor M.E."/>
            <person name="Yeong Y.S."/>
            <person name="Usup G."/>
        </authorList>
    </citation>
    <scope>NUCLEOTIDE SEQUENCE [LARGE SCALE GENOMIC DNA]</scope>
    <source>
        <strain evidence="2 3">UMTAT08</strain>
    </source>
</reference>
<sequence length="107" mass="11139">MQITLSPVRREGRPTFERLGDALVIDGETFDFSGVPEGAQLPAEAVASDWLAGPVTRIAGELHLALALSHGANAPHETLFPDPVQVASDGAVPLPPYDATAPEEASA</sequence>
<evidence type="ECO:0000256" key="1">
    <source>
        <dbReference type="SAM" id="MobiDB-lite"/>
    </source>
</evidence>
<name>A0A0B3RTB0_9RHOB</name>
<gene>
    <name evidence="2" type="ORF">OA50_04295</name>
</gene>
<accession>A0A0B3RTB0</accession>
<dbReference type="Proteomes" id="UP000030960">
    <property type="component" value="Unassembled WGS sequence"/>
</dbReference>
<organism evidence="2 3">
    <name type="scientific">Mameliella alba</name>
    <dbReference type="NCBI Taxonomy" id="561184"/>
    <lineage>
        <taxon>Bacteria</taxon>
        <taxon>Pseudomonadati</taxon>
        <taxon>Pseudomonadota</taxon>
        <taxon>Alphaproteobacteria</taxon>
        <taxon>Rhodobacterales</taxon>
        <taxon>Roseobacteraceae</taxon>
        <taxon>Mameliella</taxon>
    </lineage>
</organism>
<dbReference type="AlphaFoldDB" id="A0A0B3RTB0"/>
<protein>
    <submittedName>
        <fullName evidence="2">Uncharacterized protein</fullName>
    </submittedName>
</protein>
<evidence type="ECO:0000313" key="2">
    <source>
        <dbReference type="EMBL" id="KHQ51262.1"/>
    </source>
</evidence>
<dbReference type="RefSeq" id="WP_043145025.1">
    <property type="nucleotide sequence ID" value="NZ_JSUQ01000019.1"/>
</dbReference>
<proteinExistence type="predicted"/>
<evidence type="ECO:0000313" key="3">
    <source>
        <dbReference type="Proteomes" id="UP000030960"/>
    </source>
</evidence>
<feature type="region of interest" description="Disordered" evidence="1">
    <location>
        <begin position="79"/>
        <end position="107"/>
    </location>
</feature>
<dbReference type="OrthoDB" id="8373799at2"/>
<comment type="caution">
    <text evidence="2">The sequence shown here is derived from an EMBL/GenBank/DDBJ whole genome shotgun (WGS) entry which is preliminary data.</text>
</comment>
<dbReference type="EMBL" id="JSUQ01000019">
    <property type="protein sequence ID" value="KHQ51262.1"/>
    <property type="molecule type" value="Genomic_DNA"/>
</dbReference>